<feature type="compositionally biased region" description="Gly residues" evidence="1">
    <location>
        <begin position="1"/>
        <end position="15"/>
    </location>
</feature>
<gene>
    <name evidence="2" type="ORF">C2845_PM03G26620</name>
</gene>
<dbReference type="InterPro" id="IPR050426">
    <property type="entry name" value="Glycosyltransferase_28"/>
</dbReference>
<feature type="compositionally biased region" description="Polar residues" evidence="1">
    <location>
        <begin position="32"/>
        <end position="50"/>
    </location>
</feature>
<dbReference type="EMBL" id="PQIB02000002">
    <property type="protein sequence ID" value="RLN33272.1"/>
    <property type="molecule type" value="Genomic_DNA"/>
</dbReference>
<sequence>MGEASGAGAGAGDEGVGSSSVSNNCFPRDEGTSSSEMDNTECSESPLELSNSERSRPKGSKKTSSILDKKISVKMKLKLFSRMATLKDDGTVIVDIPTNLETASLDLPSADNHCVAFGGEQLDYSDLQHRPLMQIVMLIVGTRGDVQPFIAIGKRLQVDILLFSFDIS</sequence>
<organism evidence="2 3">
    <name type="scientific">Panicum miliaceum</name>
    <name type="common">Proso millet</name>
    <name type="synonym">Broomcorn millet</name>
    <dbReference type="NCBI Taxonomy" id="4540"/>
    <lineage>
        <taxon>Eukaryota</taxon>
        <taxon>Viridiplantae</taxon>
        <taxon>Streptophyta</taxon>
        <taxon>Embryophyta</taxon>
        <taxon>Tracheophyta</taxon>
        <taxon>Spermatophyta</taxon>
        <taxon>Magnoliopsida</taxon>
        <taxon>Liliopsida</taxon>
        <taxon>Poales</taxon>
        <taxon>Poaceae</taxon>
        <taxon>PACMAD clade</taxon>
        <taxon>Panicoideae</taxon>
        <taxon>Panicodae</taxon>
        <taxon>Paniceae</taxon>
        <taxon>Panicinae</taxon>
        <taxon>Panicum</taxon>
        <taxon>Panicum sect. Panicum</taxon>
    </lineage>
</organism>
<feature type="region of interest" description="Disordered" evidence="1">
    <location>
        <begin position="1"/>
        <end position="65"/>
    </location>
</feature>
<accession>A0A3L6T537</accession>
<protein>
    <submittedName>
        <fullName evidence="2">Sterol 3-beta-glucosyltransferase UGT80A2-like isoform X2</fullName>
    </submittedName>
</protein>
<dbReference type="OrthoDB" id="5835829at2759"/>
<keyword evidence="3" id="KW-1185">Reference proteome</keyword>
<evidence type="ECO:0000313" key="3">
    <source>
        <dbReference type="Proteomes" id="UP000275267"/>
    </source>
</evidence>
<dbReference type="PANTHER" id="PTHR48050">
    <property type="entry name" value="STEROL 3-BETA-GLUCOSYLTRANSFERASE"/>
    <property type="match status" value="1"/>
</dbReference>
<dbReference type="Proteomes" id="UP000275267">
    <property type="component" value="Unassembled WGS sequence"/>
</dbReference>
<evidence type="ECO:0000313" key="2">
    <source>
        <dbReference type="EMBL" id="RLN33272.1"/>
    </source>
</evidence>
<dbReference type="GO" id="GO:0016740">
    <property type="term" value="F:transferase activity"/>
    <property type="evidence" value="ECO:0007669"/>
    <property type="project" value="UniProtKB-KW"/>
</dbReference>
<proteinExistence type="predicted"/>
<dbReference type="PANTHER" id="PTHR48050:SF10">
    <property type="entry name" value="OS07G0419500 PROTEIN"/>
    <property type="match status" value="1"/>
</dbReference>
<reference evidence="3" key="1">
    <citation type="journal article" date="2019" name="Nat. Commun.">
        <title>The genome of broomcorn millet.</title>
        <authorList>
            <person name="Zou C."/>
            <person name="Miki D."/>
            <person name="Li D."/>
            <person name="Tang Q."/>
            <person name="Xiao L."/>
            <person name="Rajput S."/>
            <person name="Deng P."/>
            <person name="Jia W."/>
            <person name="Huang R."/>
            <person name="Zhang M."/>
            <person name="Sun Y."/>
            <person name="Hu J."/>
            <person name="Fu X."/>
            <person name="Schnable P.S."/>
            <person name="Li F."/>
            <person name="Zhang H."/>
            <person name="Feng B."/>
            <person name="Zhu X."/>
            <person name="Liu R."/>
            <person name="Schnable J.C."/>
            <person name="Zhu J.-K."/>
            <person name="Zhang H."/>
        </authorList>
    </citation>
    <scope>NUCLEOTIDE SEQUENCE [LARGE SCALE GENOMIC DNA]</scope>
</reference>
<comment type="caution">
    <text evidence="2">The sequence shown here is derived from an EMBL/GenBank/DDBJ whole genome shotgun (WGS) entry which is preliminary data.</text>
</comment>
<name>A0A3L6T537_PANMI</name>
<dbReference type="AlphaFoldDB" id="A0A3L6T537"/>
<dbReference type="Gene3D" id="3.40.50.2000">
    <property type="entry name" value="Glycogen Phosphorylase B"/>
    <property type="match status" value="1"/>
</dbReference>
<evidence type="ECO:0000256" key="1">
    <source>
        <dbReference type="SAM" id="MobiDB-lite"/>
    </source>
</evidence>